<protein>
    <submittedName>
        <fullName evidence="1">Uncharacterized protein</fullName>
    </submittedName>
</protein>
<organism evidence="1 2">
    <name type="scientific">Trichonephila clavipes</name>
    <name type="common">Golden silk orbweaver</name>
    <name type="synonym">Nephila clavipes</name>
    <dbReference type="NCBI Taxonomy" id="2585209"/>
    <lineage>
        <taxon>Eukaryota</taxon>
        <taxon>Metazoa</taxon>
        <taxon>Ecdysozoa</taxon>
        <taxon>Arthropoda</taxon>
        <taxon>Chelicerata</taxon>
        <taxon>Arachnida</taxon>
        <taxon>Araneae</taxon>
        <taxon>Araneomorphae</taxon>
        <taxon>Entelegynae</taxon>
        <taxon>Araneoidea</taxon>
        <taxon>Nephilidae</taxon>
        <taxon>Trichonephila</taxon>
    </lineage>
</organism>
<evidence type="ECO:0000313" key="1">
    <source>
        <dbReference type="EMBL" id="GFY04673.1"/>
    </source>
</evidence>
<comment type="caution">
    <text evidence="1">The sequence shown here is derived from an EMBL/GenBank/DDBJ whole genome shotgun (WGS) entry which is preliminary data.</text>
</comment>
<proteinExistence type="predicted"/>
<reference evidence="1" key="1">
    <citation type="submission" date="2020-08" db="EMBL/GenBank/DDBJ databases">
        <title>Multicomponent nature underlies the extraordinary mechanical properties of spider dragline silk.</title>
        <authorList>
            <person name="Kono N."/>
            <person name="Nakamura H."/>
            <person name="Mori M."/>
            <person name="Yoshida Y."/>
            <person name="Ohtoshi R."/>
            <person name="Malay A.D."/>
            <person name="Moran D.A.P."/>
            <person name="Tomita M."/>
            <person name="Numata K."/>
            <person name="Arakawa K."/>
        </authorList>
    </citation>
    <scope>NUCLEOTIDE SEQUENCE</scope>
</reference>
<keyword evidence="2" id="KW-1185">Reference proteome</keyword>
<dbReference type="AlphaFoldDB" id="A0A8X6VE91"/>
<name>A0A8X6VE91_TRICX</name>
<dbReference type="EMBL" id="BMAU01021245">
    <property type="protein sequence ID" value="GFY04673.1"/>
    <property type="molecule type" value="Genomic_DNA"/>
</dbReference>
<evidence type="ECO:0000313" key="2">
    <source>
        <dbReference type="Proteomes" id="UP000887159"/>
    </source>
</evidence>
<gene>
    <name evidence="1" type="ORF">TNCV_419291</name>
</gene>
<sequence length="103" mass="11803">MQRCLLLQSPEKLLMTCLNKDSFSLSRLRRALWTRRWPVLITLHPSSTQGHHGSSSHPPPTACRRTSINLIGFYGRSRLDIVMEIRFAVLLESFTPTAPRRST</sequence>
<dbReference type="Proteomes" id="UP000887159">
    <property type="component" value="Unassembled WGS sequence"/>
</dbReference>
<accession>A0A8X6VE91</accession>